<dbReference type="Pfam" id="PF05730">
    <property type="entry name" value="CFEM"/>
    <property type="match status" value="1"/>
</dbReference>
<evidence type="ECO:0000256" key="4">
    <source>
        <dbReference type="ARBA" id="ARBA00010031"/>
    </source>
</evidence>
<evidence type="ECO:0000256" key="14">
    <source>
        <dbReference type="PROSITE-ProRule" id="PRU01356"/>
    </source>
</evidence>
<feature type="signal peptide" evidence="17">
    <location>
        <begin position="1"/>
        <end position="20"/>
    </location>
</feature>
<gene>
    <name evidence="19" type="ORF">SODALDRAFT_335548</name>
</gene>
<keyword evidence="14" id="KW-0479">Metal-binding</keyword>
<organism evidence="19 20">
    <name type="scientific">Sodiomyces alkalinus (strain CBS 110278 / VKM F-3762 / F11)</name>
    <name type="common">Alkaliphilic filamentous fungus</name>
    <dbReference type="NCBI Taxonomy" id="1314773"/>
    <lineage>
        <taxon>Eukaryota</taxon>
        <taxon>Fungi</taxon>
        <taxon>Dikarya</taxon>
        <taxon>Ascomycota</taxon>
        <taxon>Pezizomycotina</taxon>
        <taxon>Sordariomycetes</taxon>
        <taxon>Hypocreomycetidae</taxon>
        <taxon>Glomerellales</taxon>
        <taxon>Plectosphaerellaceae</taxon>
        <taxon>Sodiomyces</taxon>
    </lineage>
</organism>
<dbReference type="PANTHER" id="PTHR33048">
    <property type="entry name" value="PTH11-LIKE INTEGRAL MEMBRANE PROTEIN (AFU_ORTHOLOGUE AFUA_5G11245)"/>
    <property type="match status" value="1"/>
</dbReference>
<dbReference type="RefSeq" id="XP_028464254.1">
    <property type="nucleotide sequence ID" value="XM_028612490.1"/>
</dbReference>
<evidence type="ECO:0000313" key="20">
    <source>
        <dbReference type="Proteomes" id="UP000272025"/>
    </source>
</evidence>
<proteinExistence type="inferred from homology"/>
<feature type="disulfide bond" evidence="14">
    <location>
        <begin position="26"/>
        <end position="66"/>
    </location>
</feature>
<dbReference type="GO" id="GO:0046872">
    <property type="term" value="F:metal ion binding"/>
    <property type="evidence" value="ECO:0007669"/>
    <property type="project" value="UniProtKB-UniRule"/>
</dbReference>
<keyword evidence="7 16" id="KW-0812">Transmembrane</keyword>
<feature type="transmembrane region" description="Helical" evidence="16">
    <location>
        <begin position="284"/>
        <end position="304"/>
    </location>
</feature>
<evidence type="ECO:0000256" key="9">
    <source>
        <dbReference type="ARBA" id="ARBA00022989"/>
    </source>
</evidence>
<keyword evidence="6" id="KW-0336">GPI-anchor</keyword>
<evidence type="ECO:0000256" key="11">
    <source>
        <dbReference type="ARBA" id="ARBA00023157"/>
    </source>
</evidence>
<keyword evidence="9 16" id="KW-1133">Transmembrane helix</keyword>
<dbReference type="Proteomes" id="UP000272025">
    <property type="component" value="Unassembled WGS sequence"/>
</dbReference>
<protein>
    <recommendedName>
        <fullName evidence="18">CFEM domain-containing protein</fullName>
    </recommendedName>
</protein>
<evidence type="ECO:0000313" key="19">
    <source>
        <dbReference type="EMBL" id="ROT36448.1"/>
    </source>
</evidence>
<evidence type="ECO:0000256" key="8">
    <source>
        <dbReference type="ARBA" id="ARBA00022729"/>
    </source>
</evidence>
<feature type="transmembrane region" description="Helical" evidence="16">
    <location>
        <begin position="91"/>
        <end position="114"/>
    </location>
</feature>
<accession>A0A3N2PPL8</accession>
<dbReference type="PROSITE" id="PS52012">
    <property type="entry name" value="CFEM"/>
    <property type="match status" value="1"/>
</dbReference>
<evidence type="ECO:0000259" key="18">
    <source>
        <dbReference type="PROSITE" id="PS52012"/>
    </source>
</evidence>
<keyword evidence="10 16" id="KW-0472">Membrane</keyword>
<evidence type="ECO:0000256" key="12">
    <source>
        <dbReference type="ARBA" id="ARBA00023288"/>
    </source>
</evidence>
<keyword evidence="20" id="KW-1185">Reference proteome</keyword>
<feature type="disulfide bond" evidence="14">
    <location>
        <begin position="49"/>
        <end position="82"/>
    </location>
</feature>
<evidence type="ECO:0000256" key="10">
    <source>
        <dbReference type="ARBA" id="ARBA00023136"/>
    </source>
</evidence>
<evidence type="ECO:0000256" key="7">
    <source>
        <dbReference type="ARBA" id="ARBA00022692"/>
    </source>
</evidence>
<keyword evidence="14" id="KW-0408">Iron</keyword>
<keyword evidence="8 17" id="KW-0732">Signal</keyword>
<reference evidence="19 20" key="1">
    <citation type="journal article" date="2018" name="Mol. Ecol.">
        <title>The obligate alkalophilic soda-lake fungus Sodiomyces alkalinus has shifted to a protein diet.</title>
        <authorList>
            <person name="Grum-Grzhimaylo A.A."/>
            <person name="Falkoski D.L."/>
            <person name="van den Heuvel J."/>
            <person name="Valero-Jimenez C.A."/>
            <person name="Min B."/>
            <person name="Choi I.G."/>
            <person name="Lipzen A."/>
            <person name="Daum C.G."/>
            <person name="Aanen D.K."/>
            <person name="Tsang A."/>
            <person name="Henrissat B."/>
            <person name="Bilanenko E.N."/>
            <person name="de Vries R.P."/>
            <person name="van Kan J.A.L."/>
            <person name="Grigoriev I.V."/>
            <person name="Debets A.J.M."/>
        </authorList>
    </citation>
    <scope>NUCLEOTIDE SEQUENCE [LARGE SCALE GENOMIC DNA]</scope>
    <source>
        <strain evidence="19 20">F11</strain>
    </source>
</reference>
<evidence type="ECO:0000256" key="6">
    <source>
        <dbReference type="ARBA" id="ARBA00022622"/>
    </source>
</evidence>
<evidence type="ECO:0000256" key="3">
    <source>
        <dbReference type="ARBA" id="ARBA00004613"/>
    </source>
</evidence>
<evidence type="ECO:0000256" key="16">
    <source>
        <dbReference type="SAM" id="Phobius"/>
    </source>
</evidence>
<keyword evidence="6" id="KW-0325">Glycoprotein</keyword>
<comment type="subcellular location">
    <subcellularLocation>
        <location evidence="2">Membrane</location>
        <topology evidence="2">Lipid-anchor</topology>
        <topology evidence="2">GPI-anchor</topology>
    </subcellularLocation>
    <subcellularLocation>
        <location evidence="1">Membrane</location>
        <topology evidence="1">Multi-pass membrane protein</topology>
    </subcellularLocation>
    <subcellularLocation>
        <location evidence="3">Secreted</location>
    </subcellularLocation>
</comment>
<dbReference type="AlphaFoldDB" id="A0A3N2PPL8"/>
<dbReference type="InterPro" id="IPR008427">
    <property type="entry name" value="Extracellular_membr_CFEM_dom"/>
</dbReference>
<dbReference type="GO" id="GO:0098552">
    <property type="term" value="C:side of membrane"/>
    <property type="evidence" value="ECO:0007669"/>
    <property type="project" value="UniProtKB-KW"/>
</dbReference>
<evidence type="ECO:0000256" key="17">
    <source>
        <dbReference type="SAM" id="SignalP"/>
    </source>
</evidence>
<dbReference type="EMBL" id="ML119059">
    <property type="protein sequence ID" value="ROT36448.1"/>
    <property type="molecule type" value="Genomic_DNA"/>
</dbReference>
<evidence type="ECO:0000256" key="15">
    <source>
        <dbReference type="SAM" id="MobiDB-lite"/>
    </source>
</evidence>
<feature type="transmembrane region" description="Helical" evidence="16">
    <location>
        <begin position="176"/>
        <end position="195"/>
    </location>
</feature>
<keyword evidence="14" id="KW-0349">Heme</keyword>
<feature type="domain" description="CFEM" evidence="18">
    <location>
        <begin position="1"/>
        <end position="106"/>
    </location>
</feature>
<keyword evidence="11 14" id="KW-1015">Disulfide bond</keyword>
<feature type="region of interest" description="Disordered" evidence="15">
    <location>
        <begin position="360"/>
        <end position="383"/>
    </location>
</feature>
<comment type="similarity">
    <text evidence="13">Belongs to the SAT4 family.</text>
</comment>
<evidence type="ECO:0000256" key="13">
    <source>
        <dbReference type="ARBA" id="ARBA00038359"/>
    </source>
</evidence>
<dbReference type="GO" id="GO:0005576">
    <property type="term" value="C:extracellular region"/>
    <property type="evidence" value="ECO:0007669"/>
    <property type="project" value="UniProtKB-SubCell"/>
</dbReference>
<dbReference type="InterPro" id="IPR052337">
    <property type="entry name" value="SAT4-like"/>
</dbReference>
<name>A0A3N2PPL8_SODAK</name>
<dbReference type="GeneID" id="39580968"/>
<feature type="transmembrane region" description="Helical" evidence="16">
    <location>
        <begin position="249"/>
        <end position="268"/>
    </location>
</feature>
<feature type="chain" id="PRO_5017944087" description="CFEM domain-containing protein" evidence="17">
    <location>
        <begin position="21"/>
        <end position="420"/>
    </location>
</feature>
<comment type="similarity">
    <text evidence="4">Belongs to the RBT5 family.</text>
</comment>
<feature type="disulfide bond" evidence="14">
    <location>
        <begin position="40"/>
        <end position="47"/>
    </location>
</feature>
<dbReference type="InterPro" id="IPR049326">
    <property type="entry name" value="Rhodopsin_dom_fungi"/>
</dbReference>
<sequence>MRLPAWAALAVGGLAVFSKAQEMPQCAGDCLATHLEVSSCGPTDFDCICADETLMENVGLCTLGACTVVEALASRNITSTLCKEPIRDRSLVAPIATAVSGSIALFVILIRVWECSIQKEWGWSDMSAYVAWASSVPMNVFEFFMMANGMGKDIWTLTPEQITDVVRYTWVTQVSYIPAINLTKVAILLFFIRVFPDQKFQWICWGSIVHCILFMVSTFIAAVLACIPVEYAWSAWSGTGEGICYDNNAFWWAVSAINIATDLWILALPIRQLLSLQLGTKKKIYLILMFSVGLVITIVSIIRFEGLLTYSTSSNPTYNNVMVATYSVVECNVSVICCCMPSTLACLRRYFPQGFGSTNRTTGSKHEVKSYGNSKSPFPSNGGGIHKSVTHSVSIMPRAGDSDVVELMDVEANKQYAPQW</sequence>
<feature type="binding site" description="axial binding residue" evidence="14">
    <location>
        <position position="44"/>
    </location>
    <ligand>
        <name>heme</name>
        <dbReference type="ChEBI" id="CHEBI:30413"/>
    </ligand>
    <ligandPart>
        <name>Fe</name>
        <dbReference type="ChEBI" id="CHEBI:18248"/>
    </ligandPart>
</feature>
<evidence type="ECO:0000256" key="1">
    <source>
        <dbReference type="ARBA" id="ARBA00004141"/>
    </source>
</evidence>
<dbReference type="OrthoDB" id="2496787at2759"/>
<feature type="disulfide bond" evidence="14">
    <location>
        <begin position="30"/>
        <end position="61"/>
    </location>
</feature>
<dbReference type="Pfam" id="PF20684">
    <property type="entry name" value="Fung_rhodopsin"/>
    <property type="match status" value="1"/>
</dbReference>
<dbReference type="PANTHER" id="PTHR33048:SF143">
    <property type="entry name" value="EXTRACELLULAR MEMBRANE PROTEIN CFEM DOMAIN-CONTAINING PROTEIN-RELATED"/>
    <property type="match status" value="1"/>
</dbReference>
<evidence type="ECO:0000256" key="5">
    <source>
        <dbReference type="ARBA" id="ARBA00022525"/>
    </source>
</evidence>
<feature type="transmembrane region" description="Helical" evidence="16">
    <location>
        <begin position="202"/>
        <end position="229"/>
    </location>
</feature>
<keyword evidence="5" id="KW-0964">Secreted</keyword>
<keyword evidence="12" id="KW-0449">Lipoprotein</keyword>
<feature type="transmembrane region" description="Helical" evidence="16">
    <location>
        <begin position="126"/>
        <end position="147"/>
    </location>
</feature>
<evidence type="ECO:0000256" key="2">
    <source>
        <dbReference type="ARBA" id="ARBA00004589"/>
    </source>
</evidence>